<dbReference type="SUPFAM" id="SSF158452">
    <property type="entry name" value="YqcC-like"/>
    <property type="match status" value="1"/>
</dbReference>
<dbReference type="RefSeq" id="WP_236982702.1">
    <property type="nucleotide sequence ID" value="NZ_AP023086.1"/>
</dbReference>
<organism evidence="2 3">
    <name type="scientific">Marinagarivorans cellulosilyticus</name>
    <dbReference type="NCBI Taxonomy" id="2721545"/>
    <lineage>
        <taxon>Bacteria</taxon>
        <taxon>Pseudomonadati</taxon>
        <taxon>Pseudomonadota</taxon>
        <taxon>Gammaproteobacteria</taxon>
        <taxon>Cellvibrionales</taxon>
        <taxon>Cellvibrionaceae</taxon>
        <taxon>Marinagarivorans</taxon>
    </lineage>
</organism>
<dbReference type="AlphaFoldDB" id="A0AAN1WIU9"/>
<dbReference type="Gene3D" id="1.20.1440.40">
    <property type="entry name" value="YqcC-like"/>
    <property type="match status" value="1"/>
</dbReference>
<name>A0AAN1WIU9_9GAMM</name>
<dbReference type="InterPro" id="IPR007384">
    <property type="entry name" value="UCP006257"/>
</dbReference>
<evidence type="ECO:0000313" key="3">
    <source>
        <dbReference type="Proteomes" id="UP001320119"/>
    </source>
</evidence>
<sequence>MAVTNLLLVCLAELEEALCNGGLWSPCSPAPSALQSSLPFCVDALTLEQWLQFVFLPQVRSLLASGVALPSESSIAPMAEQAFAAYPNPLSDVVRILTSIDELLRNNY</sequence>
<dbReference type="KEGG" id="marq:MARGE09_P2599"/>
<accession>A0AAN1WIU9</accession>
<reference evidence="2 3" key="1">
    <citation type="journal article" date="2022" name="IScience">
        <title>An ultrasensitive nanofiber-based assay for enzymatic hydrolysis and deep-sea microbial degradation of cellulose.</title>
        <authorList>
            <person name="Tsudome M."/>
            <person name="Tachioka M."/>
            <person name="Miyazaki M."/>
            <person name="Uchimura K."/>
            <person name="Tsuda M."/>
            <person name="Takaki Y."/>
            <person name="Deguchi S."/>
        </authorList>
    </citation>
    <scope>NUCLEOTIDE SEQUENCE [LARGE SCALE GENOMIC DNA]</scope>
    <source>
        <strain evidence="2 3">GE09</strain>
    </source>
</reference>
<dbReference type="EMBL" id="AP023086">
    <property type="protein sequence ID" value="BCD98398.1"/>
    <property type="molecule type" value="Genomic_DNA"/>
</dbReference>
<dbReference type="Pfam" id="PF04287">
    <property type="entry name" value="DUF446"/>
    <property type="match status" value="1"/>
</dbReference>
<dbReference type="InterPro" id="IPR036814">
    <property type="entry name" value="YqcC-like_sf"/>
</dbReference>
<dbReference type="PANTHER" id="PTHR39586">
    <property type="entry name" value="CYTOPLASMIC PROTEIN-RELATED"/>
    <property type="match status" value="1"/>
</dbReference>
<protein>
    <recommendedName>
        <fullName evidence="1">YqcC-like domain-containing protein</fullName>
    </recommendedName>
</protein>
<dbReference type="Proteomes" id="UP001320119">
    <property type="component" value="Chromosome"/>
</dbReference>
<proteinExistence type="predicted"/>
<keyword evidence="3" id="KW-1185">Reference proteome</keyword>
<evidence type="ECO:0000313" key="2">
    <source>
        <dbReference type="EMBL" id="BCD98398.1"/>
    </source>
</evidence>
<evidence type="ECO:0000259" key="1">
    <source>
        <dbReference type="Pfam" id="PF04287"/>
    </source>
</evidence>
<dbReference type="GO" id="GO:0044010">
    <property type="term" value="P:single-species biofilm formation"/>
    <property type="evidence" value="ECO:0007669"/>
    <property type="project" value="TreeGrafter"/>
</dbReference>
<gene>
    <name evidence="2" type="ORF">MARGE09_P2599</name>
</gene>
<feature type="domain" description="YqcC-like" evidence="1">
    <location>
        <begin position="10"/>
        <end position="103"/>
    </location>
</feature>
<dbReference type="InterPro" id="IPR023376">
    <property type="entry name" value="YqcC-like_dom"/>
</dbReference>
<dbReference type="PANTHER" id="PTHR39586:SF1">
    <property type="entry name" value="CYTOPLASMIC PROTEIN"/>
    <property type="match status" value="1"/>
</dbReference>